<reference evidence="2" key="1">
    <citation type="submission" date="2020-08" db="EMBL/GenBank/DDBJ databases">
        <title>Genome sequencing and assembly of the red palm weevil Rhynchophorus ferrugineus.</title>
        <authorList>
            <person name="Dias G.B."/>
            <person name="Bergman C.M."/>
            <person name="Manee M."/>
        </authorList>
    </citation>
    <scope>NUCLEOTIDE SEQUENCE</scope>
    <source>
        <strain evidence="2">AA-2017</strain>
        <tissue evidence="2">Whole larva</tissue>
    </source>
</reference>
<organism evidence="2 3">
    <name type="scientific">Rhynchophorus ferrugineus</name>
    <name type="common">Red palm weevil</name>
    <name type="synonym">Curculio ferrugineus</name>
    <dbReference type="NCBI Taxonomy" id="354439"/>
    <lineage>
        <taxon>Eukaryota</taxon>
        <taxon>Metazoa</taxon>
        <taxon>Ecdysozoa</taxon>
        <taxon>Arthropoda</taxon>
        <taxon>Hexapoda</taxon>
        <taxon>Insecta</taxon>
        <taxon>Pterygota</taxon>
        <taxon>Neoptera</taxon>
        <taxon>Endopterygota</taxon>
        <taxon>Coleoptera</taxon>
        <taxon>Polyphaga</taxon>
        <taxon>Cucujiformia</taxon>
        <taxon>Curculionidae</taxon>
        <taxon>Dryophthorinae</taxon>
        <taxon>Rhynchophorus</taxon>
    </lineage>
</organism>
<dbReference type="Proteomes" id="UP000625711">
    <property type="component" value="Unassembled WGS sequence"/>
</dbReference>
<dbReference type="SUPFAM" id="SSF49899">
    <property type="entry name" value="Concanavalin A-like lectins/glucanases"/>
    <property type="match status" value="1"/>
</dbReference>
<evidence type="ECO:0000313" key="2">
    <source>
        <dbReference type="EMBL" id="KAF7275178.1"/>
    </source>
</evidence>
<dbReference type="GO" id="GO:0019005">
    <property type="term" value="C:SCF ubiquitin ligase complex"/>
    <property type="evidence" value="ECO:0007669"/>
    <property type="project" value="TreeGrafter"/>
</dbReference>
<dbReference type="PANTHER" id="PTHR12245">
    <property type="entry name" value="SPRY DOMAIN CONTAINING SOCS BOX PROTEIN"/>
    <property type="match status" value="1"/>
</dbReference>
<dbReference type="Gene3D" id="2.60.120.920">
    <property type="match status" value="1"/>
</dbReference>
<evidence type="ECO:0000313" key="3">
    <source>
        <dbReference type="Proteomes" id="UP000625711"/>
    </source>
</evidence>
<dbReference type="InterPro" id="IPR001870">
    <property type="entry name" value="B30.2/SPRY"/>
</dbReference>
<dbReference type="Pfam" id="PF00622">
    <property type="entry name" value="SPRY"/>
    <property type="match status" value="1"/>
</dbReference>
<dbReference type="InterPro" id="IPR003877">
    <property type="entry name" value="SPRY_dom"/>
</dbReference>
<dbReference type="InterPro" id="IPR043136">
    <property type="entry name" value="B30.2/SPRY_sf"/>
</dbReference>
<sequence>MMDRSYRDETYYKVFTEMYNMIEYQARMMLLDDEVPPLAEEVPPCQRMKIILDMPALSKDAVDAKGWNEDDKSPNMTIYSEKLLCARNTNDETTDCIRSLVGFTNGLHCWEIRWPQKQRTPFPIIGVATKEAPLHIEGRAPVVGANPHSWGIDIDTNTAYHNGESWRYPVLRDPDDEFTFPESIMLLLDMDEGTLSYVANNKNLGVAFTGLNNKTIYPIINMANYYGVGVIRYVGSLPKGPPSLKLLARAAIRNAIGFMNIVEDSKELNLPENLETYVSRPGLTYP</sequence>
<gene>
    <name evidence="2" type="ORF">GWI33_012109</name>
</gene>
<dbReference type="SMART" id="SM00449">
    <property type="entry name" value="SPRY"/>
    <property type="match status" value="1"/>
</dbReference>
<comment type="caution">
    <text evidence="2">The sequence shown here is derived from an EMBL/GenBank/DDBJ whole genome shotgun (WGS) entry which is preliminary data.</text>
</comment>
<dbReference type="InterPro" id="IPR013320">
    <property type="entry name" value="ConA-like_dom_sf"/>
</dbReference>
<dbReference type="InterPro" id="IPR050672">
    <property type="entry name" value="FBXO45-Fsn/SPSB_families"/>
</dbReference>
<proteinExistence type="predicted"/>
<dbReference type="GO" id="GO:0043161">
    <property type="term" value="P:proteasome-mediated ubiquitin-dependent protein catabolic process"/>
    <property type="evidence" value="ECO:0007669"/>
    <property type="project" value="TreeGrafter"/>
</dbReference>
<dbReference type="OrthoDB" id="5547302at2759"/>
<dbReference type="PANTHER" id="PTHR12245:SF11">
    <property type="entry name" value="PROTEIN GUSTAVUS"/>
    <property type="match status" value="1"/>
</dbReference>
<dbReference type="PROSITE" id="PS50188">
    <property type="entry name" value="B302_SPRY"/>
    <property type="match status" value="1"/>
</dbReference>
<name>A0A834IAR5_RHYFE</name>
<accession>A0A834IAR5</accession>
<keyword evidence="3" id="KW-1185">Reference proteome</keyword>
<protein>
    <recommendedName>
        <fullName evidence="1">B30.2/SPRY domain-containing protein</fullName>
    </recommendedName>
</protein>
<dbReference type="AlphaFoldDB" id="A0A834IAR5"/>
<dbReference type="EMBL" id="JAACXV010011126">
    <property type="protein sequence ID" value="KAF7275178.1"/>
    <property type="molecule type" value="Genomic_DNA"/>
</dbReference>
<evidence type="ECO:0000259" key="1">
    <source>
        <dbReference type="PROSITE" id="PS50188"/>
    </source>
</evidence>
<feature type="domain" description="B30.2/SPRY" evidence="1">
    <location>
        <begin position="44"/>
        <end position="239"/>
    </location>
</feature>